<evidence type="ECO:0000313" key="2">
    <source>
        <dbReference type="EMBL" id="OHT22179.1"/>
    </source>
</evidence>
<reference evidence="2 3" key="1">
    <citation type="submission" date="2016-09" db="EMBL/GenBank/DDBJ databases">
        <title>Metabolic pathway, cell adaptation mechanisms and a novel monoxygenase revealed through proteogenomic-transcription analysis of a Sphingomonas haloaromaticamans strain degrading the fungicide ortho-phenylphenol.</title>
        <authorList>
            <person name="Perruchon C."/>
            <person name="Papadopoulou E.S."/>
            <person name="Rousidou C."/>
            <person name="Vasileiadis S."/>
            <person name="Tanou G."/>
            <person name="Amoutzias G."/>
            <person name="Molassiotis A."/>
            <person name="Karpouzas D.G."/>
        </authorList>
    </citation>
    <scope>NUCLEOTIDE SEQUENCE [LARGE SCALE GENOMIC DNA]</scope>
    <source>
        <strain evidence="2 3">P3</strain>
    </source>
</reference>
<dbReference type="RefSeq" id="WP_139181793.1">
    <property type="nucleotide sequence ID" value="NZ_MIPT01000001.1"/>
</dbReference>
<sequence>MSQRSSHFKQSDVTRAVRGALQGGAQVASVAITPSGVITLKFVGGENSNGGGDDLDDRLDRFAAQ</sequence>
<proteinExistence type="predicted"/>
<name>A0A1S1HIQ1_9SPHN</name>
<dbReference type="Proteomes" id="UP000179467">
    <property type="component" value="Unassembled WGS sequence"/>
</dbReference>
<feature type="region of interest" description="Disordered" evidence="1">
    <location>
        <begin position="44"/>
        <end position="65"/>
    </location>
</feature>
<gene>
    <name evidence="2" type="ORF">BHE75_04203</name>
</gene>
<organism evidence="2 3">
    <name type="scientific">Edaphosphingomonas haloaromaticamans</name>
    <dbReference type="NCBI Taxonomy" id="653954"/>
    <lineage>
        <taxon>Bacteria</taxon>
        <taxon>Pseudomonadati</taxon>
        <taxon>Pseudomonadota</taxon>
        <taxon>Alphaproteobacteria</taxon>
        <taxon>Sphingomonadales</taxon>
        <taxon>Rhizorhabdaceae</taxon>
        <taxon>Edaphosphingomonas</taxon>
    </lineage>
</organism>
<comment type="caution">
    <text evidence="2">The sequence shown here is derived from an EMBL/GenBank/DDBJ whole genome shotgun (WGS) entry which is preliminary data.</text>
</comment>
<dbReference type="OrthoDB" id="7999301at2"/>
<accession>A0A1S1HIQ1</accession>
<evidence type="ECO:0000256" key="1">
    <source>
        <dbReference type="SAM" id="MobiDB-lite"/>
    </source>
</evidence>
<dbReference type="AlphaFoldDB" id="A0A1S1HIQ1"/>
<dbReference type="EMBL" id="MIPT01000001">
    <property type="protein sequence ID" value="OHT22179.1"/>
    <property type="molecule type" value="Genomic_DNA"/>
</dbReference>
<evidence type="ECO:0000313" key="3">
    <source>
        <dbReference type="Proteomes" id="UP000179467"/>
    </source>
</evidence>
<keyword evidence="3" id="KW-1185">Reference proteome</keyword>
<protein>
    <submittedName>
        <fullName evidence="2">Uncharacterized protein</fullName>
    </submittedName>
</protein>